<name>A0A8K0ERB6_BRALA</name>
<accession>A0A8K0ERB6</accession>
<evidence type="ECO:0000256" key="2">
    <source>
        <dbReference type="SAM" id="Phobius"/>
    </source>
</evidence>
<keyword evidence="3" id="KW-0732">Signal</keyword>
<feature type="transmembrane region" description="Helical" evidence="2">
    <location>
        <begin position="302"/>
        <end position="326"/>
    </location>
</feature>
<dbReference type="Proteomes" id="UP000838412">
    <property type="component" value="Chromosome 3"/>
</dbReference>
<evidence type="ECO:0000313" key="4">
    <source>
        <dbReference type="EMBL" id="CAH1258738.1"/>
    </source>
</evidence>
<keyword evidence="2" id="KW-0472">Membrane</keyword>
<protein>
    <submittedName>
        <fullName evidence="4">Hypp2064 protein</fullName>
    </submittedName>
</protein>
<feature type="region of interest" description="Disordered" evidence="1">
    <location>
        <begin position="38"/>
        <end position="116"/>
    </location>
</feature>
<feature type="signal peptide" evidence="3">
    <location>
        <begin position="1"/>
        <end position="29"/>
    </location>
</feature>
<evidence type="ECO:0000313" key="5">
    <source>
        <dbReference type="Proteomes" id="UP000838412"/>
    </source>
</evidence>
<organism evidence="4 5">
    <name type="scientific">Branchiostoma lanceolatum</name>
    <name type="common">Common lancelet</name>
    <name type="synonym">Amphioxus lanceolatum</name>
    <dbReference type="NCBI Taxonomy" id="7740"/>
    <lineage>
        <taxon>Eukaryota</taxon>
        <taxon>Metazoa</taxon>
        <taxon>Chordata</taxon>
        <taxon>Cephalochordata</taxon>
        <taxon>Leptocardii</taxon>
        <taxon>Amphioxiformes</taxon>
        <taxon>Branchiostomatidae</taxon>
        <taxon>Branchiostoma</taxon>
    </lineage>
</organism>
<evidence type="ECO:0000256" key="3">
    <source>
        <dbReference type="SAM" id="SignalP"/>
    </source>
</evidence>
<feature type="compositionally biased region" description="Low complexity" evidence="1">
    <location>
        <begin position="67"/>
        <end position="84"/>
    </location>
</feature>
<keyword evidence="5" id="KW-1185">Reference proteome</keyword>
<keyword evidence="2" id="KW-1133">Transmembrane helix</keyword>
<dbReference type="AlphaFoldDB" id="A0A8K0ERB6"/>
<evidence type="ECO:0000256" key="1">
    <source>
        <dbReference type="SAM" id="MobiDB-lite"/>
    </source>
</evidence>
<keyword evidence="2" id="KW-0812">Transmembrane</keyword>
<reference evidence="4" key="1">
    <citation type="submission" date="2022-01" db="EMBL/GenBank/DDBJ databases">
        <authorList>
            <person name="Braso-Vives M."/>
        </authorList>
    </citation>
    <scope>NUCLEOTIDE SEQUENCE</scope>
</reference>
<gene>
    <name evidence="4" type="primary">Hypp2064</name>
    <name evidence="4" type="ORF">BLAG_LOCUS16198</name>
</gene>
<proteinExistence type="predicted"/>
<dbReference type="OrthoDB" id="10045679at2759"/>
<feature type="chain" id="PRO_5035448937" evidence="3">
    <location>
        <begin position="30"/>
        <end position="350"/>
    </location>
</feature>
<sequence length="350" mass="37381">MIMASVSCKHGSWWMILLITLHISSHGAANSCYKGVIEDSTDKPDFPAVKQCDAREKRDSPSPTSPSPTQSAQPNTTEPTRTTTAPVNHSTPKEVPTPSPATTNQPTPPPSTRAPDDAEMCLRFAVEKTSGSLKFGKAVEWKVRYGCDTDNLCQGKTGTSDHKVTWNGESGTLYCCNNSDSCNSPVVQSCYSGQIGKKRLVQSTCPADTKFCVSSLDHVNGTVVGGQYSCSMVEHRDVCVRNGFVEPGCKNVTGPSGKQSTVCCCDTNNCNVPVNITHHTMSPTARSPSDHPKPHKSGSINYAVPTAATIIIILVILAAVGGLCVWKKKRETGRGALSFTYSRLAADVAV</sequence>
<dbReference type="EMBL" id="OV696688">
    <property type="protein sequence ID" value="CAH1258738.1"/>
    <property type="molecule type" value="Genomic_DNA"/>
</dbReference>